<protein>
    <submittedName>
        <fullName evidence="3">Uncharacterized protein</fullName>
    </submittedName>
</protein>
<feature type="compositionally biased region" description="Basic residues" evidence="1">
    <location>
        <begin position="38"/>
        <end position="62"/>
    </location>
</feature>
<comment type="caution">
    <text evidence="3">The sequence shown here is derived from an EMBL/GenBank/DDBJ whole genome shotgun (WGS) entry which is preliminary data.</text>
</comment>
<keyword evidence="4" id="KW-1185">Reference proteome</keyword>
<evidence type="ECO:0000313" key="3">
    <source>
        <dbReference type="EMBL" id="GFY76698.1"/>
    </source>
</evidence>
<name>A0A8X7CQ35_9ARAC</name>
<feature type="chain" id="PRO_5036476327" evidence="2">
    <location>
        <begin position="31"/>
        <end position="76"/>
    </location>
</feature>
<feature type="signal peptide" evidence="2">
    <location>
        <begin position="1"/>
        <end position="30"/>
    </location>
</feature>
<accession>A0A8X7CQ35</accession>
<gene>
    <name evidence="3" type="ORF">TNIN_203181</name>
</gene>
<dbReference type="Proteomes" id="UP000886998">
    <property type="component" value="Unassembled WGS sequence"/>
</dbReference>
<dbReference type="AlphaFoldDB" id="A0A8X7CQ35"/>
<evidence type="ECO:0000313" key="4">
    <source>
        <dbReference type="Proteomes" id="UP000886998"/>
    </source>
</evidence>
<proteinExistence type="predicted"/>
<keyword evidence="2" id="KW-0732">Signal</keyword>
<evidence type="ECO:0000256" key="2">
    <source>
        <dbReference type="SAM" id="SignalP"/>
    </source>
</evidence>
<organism evidence="3 4">
    <name type="scientific">Trichonephila inaurata madagascariensis</name>
    <dbReference type="NCBI Taxonomy" id="2747483"/>
    <lineage>
        <taxon>Eukaryota</taxon>
        <taxon>Metazoa</taxon>
        <taxon>Ecdysozoa</taxon>
        <taxon>Arthropoda</taxon>
        <taxon>Chelicerata</taxon>
        <taxon>Arachnida</taxon>
        <taxon>Araneae</taxon>
        <taxon>Araneomorphae</taxon>
        <taxon>Entelegynae</taxon>
        <taxon>Araneoidea</taxon>
        <taxon>Nephilidae</taxon>
        <taxon>Trichonephila</taxon>
        <taxon>Trichonephila inaurata</taxon>
    </lineage>
</organism>
<reference evidence="3" key="1">
    <citation type="submission" date="2020-08" db="EMBL/GenBank/DDBJ databases">
        <title>Multicomponent nature underlies the extraordinary mechanical properties of spider dragline silk.</title>
        <authorList>
            <person name="Kono N."/>
            <person name="Nakamura H."/>
            <person name="Mori M."/>
            <person name="Yoshida Y."/>
            <person name="Ohtoshi R."/>
            <person name="Malay A.D."/>
            <person name="Moran D.A.P."/>
            <person name="Tomita M."/>
            <person name="Numata K."/>
            <person name="Arakawa K."/>
        </authorList>
    </citation>
    <scope>NUCLEOTIDE SEQUENCE</scope>
</reference>
<feature type="region of interest" description="Disordered" evidence="1">
    <location>
        <begin position="38"/>
        <end position="76"/>
    </location>
</feature>
<sequence>MLSGAAVAQRIYSLIFMAVFALLFIASAGAVPVPYRHQQRGHHGYGGHRGSGHGYHRGHHQGGYKGGYQSRPYHRG</sequence>
<dbReference type="EMBL" id="BMAV01022094">
    <property type="protein sequence ID" value="GFY76698.1"/>
    <property type="molecule type" value="Genomic_DNA"/>
</dbReference>
<evidence type="ECO:0000256" key="1">
    <source>
        <dbReference type="SAM" id="MobiDB-lite"/>
    </source>
</evidence>